<evidence type="ECO:0000313" key="1">
    <source>
        <dbReference type="EMBL" id="MBX43618.1"/>
    </source>
</evidence>
<proteinExistence type="predicted"/>
<name>A0A2P2NM92_RHIMU</name>
<dbReference type="EMBL" id="GGEC01063134">
    <property type="protein sequence ID" value="MBX43618.1"/>
    <property type="molecule type" value="Transcribed_RNA"/>
</dbReference>
<sequence length="32" mass="3785">MIELNETIETVDLCSITYKDRLKELKCNKTCH</sequence>
<protein>
    <submittedName>
        <fullName evidence="1">Uncharacterized protein</fullName>
    </submittedName>
</protein>
<reference evidence="1" key="1">
    <citation type="submission" date="2018-02" db="EMBL/GenBank/DDBJ databases">
        <title>Rhizophora mucronata_Transcriptome.</title>
        <authorList>
            <person name="Meera S.P."/>
            <person name="Sreeshan A."/>
            <person name="Augustine A."/>
        </authorList>
    </citation>
    <scope>NUCLEOTIDE SEQUENCE</scope>
    <source>
        <tissue evidence="1">Leaf</tissue>
    </source>
</reference>
<organism evidence="1">
    <name type="scientific">Rhizophora mucronata</name>
    <name type="common">Asiatic mangrove</name>
    <dbReference type="NCBI Taxonomy" id="61149"/>
    <lineage>
        <taxon>Eukaryota</taxon>
        <taxon>Viridiplantae</taxon>
        <taxon>Streptophyta</taxon>
        <taxon>Embryophyta</taxon>
        <taxon>Tracheophyta</taxon>
        <taxon>Spermatophyta</taxon>
        <taxon>Magnoliopsida</taxon>
        <taxon>eudicotyledons</taxon>
        <taxon>Gunneridae</taxon>
        <taxon>Pentapetalae</taxon>
        <taxon>rosids</taxon>
        <taxon>fabids</taxon>
        <taxon>Malpighiales</taxon>
        <taxon>Rhizophoraceae</taxon>
        <taxon>Rhizophora</taxon>
    </lineage>
</organism>
<accession>A0A2P2NM92</accession>
<dbReference type="AlphaFoldDB" id="A0A2P2NM92"/>